<keyword evidence="7" id="KW-0175">Coiled coil</keyword>
<proteinExistence type="inferred from homology"/>
<dbReference type="Proteomes" id="UP000054516">
    <property type="component" value="Unassembled WGS sequence"/>
</dbReference>
<comment type="function">
    <text evidence="1">Involved in rRNA processing.</text>
</comment>
<feature type="region of interest" description="Disordered" evidence="9">
    <location>
        <begin position="1"/>
        <end position="41"/>
    </location>
</feature>
<evidence type="ECO:0000256" key="3">
    <source>
        <dbReference type="ARBA" id="ARBA00006916"/>
    </source>
</evidence>
<evidence type="ECO:0000256" key="6">
    <source>
        <dbReference type="ARBA" id="ARBA00022552"/>
    </source>
</evidence>
<evidence type="ECO:0000313" key="11">
    <source>
        <dbReference type="Proteomes" id="UP000054516"/>
    </source>
</evidence>
<dbReference type="GO" id="GO:0005730">
    <property type="term" value="C:nucleolus"/>
    <property type="evidence" value="ECO:0007669"/>
    <property type="project" value="UniProtKB-SubCell"/>
</dbReference>
<dbReference type="GO" id="GO:0000462">
    <property type="term" value="P:maturation of SSU-rRNA from tricistronic rRNA transcript (SSU-rRNA, 5.8S rRNA, LSU-rRNA)"/>
    <property type="evidence" value="ECO:0007669"/>
    <property type="project" value="TreeGrafter"/>
</dbReference>
<evidence type="ECO:0000313" key="10">
    <source>
        <dbReference type="EMBL" id="GAP88499.2"/>
    </source>
</evidence>
<evidence type="ECO:0000256" key="2">
    <source>
        <dbReference type="ARBA" id="ARBA00004604"/>
    </source>
</evidence>
<dbReference type="GO" id="GO:0030688">
    <property type="term" value="C:preribosome, small subunit precursor"/>
    <property type="evidence" value="ECO:0007669"/>
    <property type="project" value="TreeGrafter"/>
</dbReference>
<keyword evidence="11" id="KW-1185">Reference proteome</keyword>
<organism evidence="10">
    <name type="scientific">Rosellinia necatrix</name>
    <name type="common">White root-rot fungus</name>
    <dbReference type="NCBI Taxonomy" id="77044"/>
    <lineage>
        <taxon>Eukaryota</taxon>
        <taxon>Fungi</taxon>
        <taxon>Dikarya</taxon>
        <taxon>Ascomycota</taxon>
        <taxon>Pezizomycotina</taxon>
        <taxon>Sordariomycetes</taxon>
        <taxon>Xylariomycetidae</taxon>
        <taxon>Xylariales</taxon>
        <taxon>Xylariaceae</taxon>
        <taxon>Rosellinia</taxon>
    </lineage>
</organism>
<feature type="region of interest" description="Disordered" evidence="9">
    <location>
        <begin position="233"/>
        <end position="272"/>
    </location>
</feature>
<evidence type="ECO:0000256" key="8">
    <source>
        <dbReference type="ARBA" id="ARBA00023242"/>
    </source>
</evidence>
<evidence type="ECO:0000256" key="5">
    <source>
        <dbReference type="ARBA" id="ARBA00019827"/>
    </source>
</evidence>
<name>A0A1W2TJT9_ROSNE</name>
<evidence type="ECO:0000256" key="1">
    <source>
        <dbReference type="ARBA" id="ARBA00002773"/>
    </source>
</evidence>
<feature type="compositionally biased region" description="Low complexity" evidence="9">
    <location>
        <begin position="240"/>
        <end position="260"/>
    </location>
</feature>
<feature type="compositionally biased region" description="Low complexity" evidence="9">
    <location>
        <begin position="151"/>
        <end position="168"/>
    </location>
</feature>
<dbReference type="InterPro" id="IPR019310">
    <property type="entry name" value="Efg1"/>
</dbReference>
<accession>A0A1W2TJT9</accession>
<evidence type="ECO:0000256" key="7">
    <source>
        <dbReference type="ARBA" id="ARBA00023054"/>
    </source>
</evidence>
<dbReference type="EMBL" id="DF977462">
    <property type="protein sequence ID" value="GAP88499.2"/>
    <property type="molecule type" value="Genomic_DNA"/>
</dbReference>
<dbReference type="Pfam" id="PF10153">
    <property type="entry name" value="Efg1"/>
    <property type="match status" value="1"/>
</dbReference>
<comment type="subcellular location">
    <subcellularLocation>
        <location evidence="2">Nucleus</location>
        <location evidence="2">Nucleolus</location>
    </subcellularLocation>
</comment>
<dbReference type="CDD" id="cd00048">
    <property type="entry name" value="DSRM_SF"/>
    <property type="match status" value="1"/>
</dbReference>
<dbReference type="PANTHER" id="PTHR33911:SF1">
    <property type="entry name" value="RRNA-PROCESSING PROTEIN EFG1"/>
    <property type="match status" value="1"/>
</dbReference>
<dbReference type="InterPro" id="IPR050786">
    <property type="entry name" value="EFG1_rRNA-proc"/>
</dbReference>
<evidence type="ECO:0000256" key="4">
    <source>
        <dbReference type="ARBA" id="ARBA00018689"/>
    </source>
</evidence>
<protein>
    <recommendedName>
        <fullName evidence="4">rRNA-processing protein EFG1</fullName>
    </recommendedName>
    <alternativeName>
        <fullName evidence="5">rRNA-processing protein efg1</fullName>
    </alternativeName>
</protein>
<gene>
    <name evidence="10" type="ORF">SAMD00023353_1701430</name>
</gene>
<dbReference type="OrthoDB" id="5222339at2759"/>
<keyword evidence="6" id="KW-0698">rRNA processing</keyword>
<evidence type="ECO:0000256" key="9">
    <source>
        <dbReference type="SAM" id="MobiDB-lite"/>
    </source>
</evidence>
<sequence>MSSKRKFSEVSAEPSRAGMPHKRKHTSNHQGPNYKKRKLPGADGYTSISWVKKRARTIHRSLDGKDTLPANVRHELEKELDHLRQKLEDHADITLRKNMITKYHMLRFFEYRAANPLQGSRDVVFTDSAIDPTGRGPLRWRCEVTVGEAPGVAFPGPGAGQQQQQQPPTFGKKKDAKRYAAKCAVQWLREQGFMPSTGGAKFPRGTVSVAQQKFMQEQQQQLQQQRRDLFQGARSPFASPGQQQQPQPQPQQQHQQQQKQPPNPFDPTRPSARTEVAELCQALGIPAPAYRTEGVGDGFYRGWADFGDHTPLLPFGADDAAARVEDVLSDRAAREMVAERLLEVLRAERRRREDADRAFLARQQQRATTATATTTTTTAAAAAAAAAVTTAVTATEMVTTGAPGCG</sequence>
<dbReference type="STRING" id="77044.A0A1W2TJT9"/>
<dbReference type="PANTHER" id="PTHR33911">
    <property type="entry name" value="RRNA-PROCESSING PROTEIN EFG1"/>
    <property type="match status" value="1"/>
</dbReference>
<comment type="similarity">
    <text evidence="3">Belongs to the EFG1 family.</text>
</comment>
<keyword evidence="8" id="KW-0539">Nucleus</keyword>
<reference evidence="10" key="1">
    <citation type="submission" date="2016-03" db="EMBL/GenBank/DDBJ databases">
        <title>Draft genome sequence of Rosellinia necatrix.</title>
        <authorList>
            <person name="Kanematsu S."/>
        </authorList>
    </citation>
    <scope>NUCLEOTIDE SEQUENCE [LARGE SCALE GENOMIC DNA]</scope>
    <source>
        <strain evidence="10">W97</strain>
    </source>
</reference>
<dbReference type="AlphaFoldDB" id="A0A1W2TJT9"/>
<feature type="region of interest" description="Disordered" evidence="9">
    <location>
        <begin position="151"/>
        <end position="175"/>
    </location>
</feature>